<evidence type="ECO:0000256" key="5">
    <source>
        <dbReference type="ARBA" id="ARBA00023242"/>
    </source>
</evidence>
<evidence type="ECO:0000256" key="4">
    <source>
        <dbReference type="ARBA" id="ARBA00023163"/>
    </source>
</evidence>
<proteinExistence type="predicted"/>
<evidence type="ECO:0000256" key="2">
    <source>
        <dbReference type="ARBA" id="ARBA00023015"/>
    </source>
</evidence>
<dbReference type="GO" id="GO:0000981">
    <property type="term" value="F:DNA-binding transcription factor activity, RNA polymerase II-specific"/>
    <property type="evidence" value="ECO:0007669"/>
    <property type="project" value="TreeGrafter"/>
</dbReference>
<organism evidence="8 9">
    <name type="scientific">Parastrongyloides trichosuri</name>
    <name type="common">Possum-specific nematode worm</name>
    <dbReference type="NCBI Taxonomy" id="131310"/>
    <lineage>
        <taxon>Eukaryota</taxon>
        <taxon>Metazoa</taxon>
        <taxon>Ecdysozoa</taxon>
        <taxon>Nematoda</taxon>
        <taxon>Chromadorea</taxon>
        <taxon>Rhabditida</taxon>
        <taxon>Tylenchina</taxon>
        <taxon>Panagrolaimomorpha</taxon>
        <taxon>Strongyloidoidea</taxon>
        <taxon>Strongyloididae</taxon>
        <taxon>Parastrongyloides</taxon>
    </lineage>
</organism>
<feature type="domain" description="Fork-head" evidence="7">
    <location>
        <begin position="24"/>
        <end position="117"/>
    </location>
</feature>
<name>A0A0N4ZGS5_PARTI</name>
<dbReference type="SMART" id="SM00339">
    <property type="entry name" value="FH"/>
    <property type="match status" value="1"/>
</dbReference>
<dbReference type="InterPro" id="IPR036390">
    <property type="entry name" value="WH_DNA-bd_sf"/>
</dbReference>
<evidence type="ECO:0000256" key="6">
    <source>
        <dbReference type="PROSITE-ProRule" id="PRU00089"/>
    </source>
</evidence>
<dbReference type="GO" id="GO:0005634">
    <property type="term" value="C:nucleus"/>
    <property type="evidence" value="ECO:0007669"/>
    <property type="project" value="UniProtKB-SubCell"/>
</dbReference>
<keyword evidence="2" id="KW-0805">Transcription regulation</keyword>
<dbReference type="SUPFAM" id="SSF46785">
    <property type="entry name" value="Winged helix' DNA-binding domain"/>
    <property type="match status" value="1"/>
</dbReference>
<feature type="DNA-binding region" description="Fork-head" evidence="6">
    <location>
        <begin position="24"/>
        <end position="117"/>
    </location>
</feature>
<dbReference type="AlphaFoldDB" id="A0A0N4ZGS5"/>
<protein>
    <submittedName>
        <fullName evidence="9">Fork-head domain-containing protein</fullName>
    </submittedName>
</protein>
<sequence>MVSNTPTNYTYPMKSINRKMKSVTKALSFPQLVGLILMNTTTKALPVNEMYDIVKQLFTCYTEEDTKWKNLIRHNLSTKEWFTRISDPSVNNGIRQTSIWGFSKLSFMDEVMRKVNRIVLKNSDSIRAIMRNPNLFDSFISGKLMIVPKNCGTYKYNLNISIEHHYKEFYRENIDDVNMTTKLNNQYLDNNLRNGLYSPVSSTCSDDVVEDLQRRSASLKRKMPTNYVEDIPCKKSYYFQNTTNEYTNNYSSGYYQQPYYNYNIVAPIIIQNNSNPFCDYYQTNNTNMMSKTSPTYYETTSDYNEHSNSSCYTTPEKDLIIPKVSPTNETLSDYQEHSNSSYNSYSTLPETQYYEEINNVKELNNTQVVKDEGCDSNILNEFLVFL</sequence>
<evidence type="ECO:0000256" key="1">
    <source>
        <dbReference type="ARBA" id="ARBA00022473"/>
    </source>
</evidence>
<dbReference type="Pfam" id="PF00250">
    <property type="entry name" value="Forkhead"/>
    <property type="match status" value="1"/>
</dbReference>
<keyword evidence="5 6" id="KW-0539">Nucleus</keyword>
<reference evidence="9" key="1">
    <citation type="submission" date="2017-02" db="UniProtKB">
        <authorList>
            <consortium name="WormBaseParasite"/>
        </authorList>
    </citation>
    <scope>IDENTIFICATION</scope>
</reference>
<keyword evidence="4" id="KW-0804">Transcription</keyword>
<keyword evidence="1" id="KW-0217">Developmental protein</keyword>
<dbReference type="STRING" id="131310.A0A0N4ZGS5"/>
<dbReference type="Gene3D" id="1.10.10.10">
    <property type="entry name" value="Winged helix-like DNA-binding domain superfamily/Winged helix DNA-binding domain"/>
    <property type="match status" value="1"/>
</dbReference>
<evidence type="ECO:0000313" key="9">
    <source>
        <dbReference type="WBParaSite" id="PTRK_0000704100.1"/>
    </source>
</evidence>
<dbReference type="InterPro" id="IPR001766">
    <property type="entry name" value="Fork_head_dom"/>
</dbReference>
<keyword evidence="8" id="KW-1185">Reference proteome</keyword>
<evidence type="ECO:0000256" key="3">
    <source>
        <dbReference type="ARBA" id="ARBA00023125"/>
    </source>
</evidence>
<evidence type="ECO:0000313" key="8">
    <source>
        <dbReference type="Proteomes" id="UP000038045"/>
    </source>
</evidence>
<dbReference type="WBParaSite" id="PTRK_0000704100.1">
    <property type="protein sequence ID" value="PTRK_0000704100.1"/>
    <property type="gene ID" value="PTRK_0000704100"/>
</dbReference>
<evidence type="ECO:0000259" key="7">
    <source>
        <dbReference type="PROSITE" id="PS50039"/>
    </source>
</evidence>
<dbReference type="PANTHER" id="PTHR46721:SF3">
    <property type="entry name" value="FORKHEAD BOX N1"/>
    <property type="match status" value="1"/>
</dbReference>
<dbReference type="InterPro" id="IPR036388">
    <property type="entry name" value="WH-like_DNA-bd_sf"/>
</dbReference>
<keyword evidence="3 6" id="KW-0238">DNA-binding</keyword>
<accession>A0A0N4ZGS5</accession>
<dbReference type="InterPro" id="IPR049624">
    <property type="entry name" value="FOXN1_4"/>
</dbReference>
<dbReference type="GO" id="GO:0000976">
    <property type="term" value="F:transcription cis-regulatory region binding"/>
    <property type="evidence" value="ECO:0007669"/>
    <property type="project" value="TreeGrafter"/>
</dbReference>
<dbReference type="PROSITE" id="PS50039">
    <property type="entry name" value="FORK_HEAD_3"/>
    <property type="match status" value="1"/>
</dbReference>
<comment type="subcellular location">
    <subcellularLocation>
        <location evidence="6">Nucleus</location>
    </subcellularLocation>
</comment>
<dbReference type="PANTHER" id="PTHR46721">
    <property type="entry name" value="FORKHEAD BOX PROTEIN N1"/>
    <property type="match status" value="1"/>
</dbReference>
<dbReference type="Proteomes" id="UP000038045">
    <property type="component" value="Unplaced"/>
</dbReference>